<proteinExistence type="predicted"/>
<name>A0A9X0DH31_9HELO</name>
<dbReference type="OrthoDB" id="538223at2759"/>
<dbReference type="Gene3D" id="2.130.10.10">
    <property type="entry name" value="YVTN repeat-like/Quinoprotein amine dehydrogenase"/>
    <property type="match status" value="1"/>
</dbReference>
<dbReference type="InterPro" id="IPR015943">
    <property type="entry name" value="WD40/YVTN_repeat-like_dom_sf"/>
</dbReference>
<comment type="caution">
    <text evidence="1">The sequence shown here is derived from an EMBL/GenBank/DDBJ whole genome shotgun (WGS) entry which is preliminary data.</text>
</comment>
<dbReference type="InterPro" id="IPR011044">
    <property type="entry name" value="Quino_amine_DH_bsu"/>
</dbReference>
<evidence type="ECO:0000313" key="2">
    <source>
        <dbReference type="Proteomes" id="UP001152300"/>
    </source>
</evidence>
<dbReference type="AlphaFoldDB" id="A0A9X0DH31"/>
<organism evidence="1 2">
    <name type="scientific">Sclerotinia nivalis</name>
    <dbReference type="NCBI Taxonomy" id="352851"/>
    <lineage>
        <taxon>Eukaryota</taxon>
        <taxon>Fungi</taxon>
        <taxon>Dikarya</taxon>
        <taxon>Ascomycota</taxon>
        <taxon>Pezizomycotina</taxon>
        <taxon>Leotiomycetes</taxon>
        <taxon>Helotiales</taxon>
        <taxon>Sclerotiniaceae</taxon>
        <taxon>Sclerotinia</taxon>
    </lineage>
</organism>
<evidence type="ECO:0000313" key="1">
    <source>
        <dbReference type="EMBL" id="KAJ8062629.1"/>
    </source>
</evidence>
<dbReference type="SUPFAM" id="SSF50969">
    <property type="entry name" value="YVTN repeat-like/Quinoprotein amine dehydrogenase"/>
    <property type="match status" value="1"/>
</dbReference>
<keyword evidence="2" id="KW-1185">Reference proteome</keyword>
<reference evidence="1" key="1">
    <citation type="submission" date="2022-11" db="EMBL/GenBank/DDBJ databases">
        <title>Genome Resource of Sclerotinia nivalis Strain SnTB1, a Plant Pathogen Isolated from American Ginseng.</title>
        <authorList>
            <person name="Fan S."/>
        </authorList>
    </citation>
    <scope>NUCLEOTIDE SEQUENCE</scope>
    <source>
        <strain evidence="1">SnTB1</strain>
    </source>
</reference>
<dbReference type="EMBL" id="JAPEIS010000010">
    <property type="protein sequence ID" value="KAJ8062629.1"/>
    <property type="molecule type" value="Genomic_DNA"/>
</dbReference>
<gene>
    <name evidence="1" type="ORF">OCU04_009152</name>
</gene>
<accession>A0A9X0DH31</accession>
<sequence length="195" mass="22213">MVAASPAQLYSSALTFAPEKSLVKKAFIDHLTRGTHVRSKMEPTWTAELQAIEAFDRYDYPKYLPLSADNRFLVSSFNRGHVNEVKIWNALTGTLQNTLYTDSDAVDLMSFSLDGMLLAICVPGFVDIWNAATWARQNRLSQTCDNPARRSECTTTLSFSTDGSFLMSQNSTKVTVWRRRQEDETAWEIHYTYDF</sequence>
<protein>
    <submittedName>
        <fullName evidence="1">Uncharacterized protein</fullName>
    </submittedName>
</protein>
<dbReference type="Proteomes" id="UP001152300">
    <property type="component" value="Unassembled WGS sequence"/>
</dbReference>